<evidence type="ECO:0000256" key="6">
    <source>
        <dbReference type="ARBA" id="ARBA00022692"/>
    </source>
</evidence>
<dbReference type="EMBL" id="PNCG01000004">
    <property type="protein sequence ID" value="TMP87827.1"/>
    <property type="molecule type" value="Genomic_DNA"/>
</dbReference>
<comment type="caution">
    <text evidence="10">The sequence shown here is derived from an EMBL/GenBank/DDBJ whole genome shotgun (WGS) entry which is preliminary data.</text>
</comment>
<comment type="similarity">
    <text evidence="3">Belongs to the CobD/CbiB family.</text>
</comment>
<dbReference type="InterPro" id="IPR004485">
    <property type="entry name" value="Cobalamin_biosynth_CobD/CbiB"/>
</dbReference>
<feature type="transmembrane region" description="Helical" evidence="9">
    <location>
        <begin position="203"/>
        <end position="223"/>
    </location>
</feature>
<organism evidence="10 11">
    <name type="scientific">Pseudoalteromonas ruthenica</name>
    <dbReference type="NCBI Taxonomy" id="151081"/>
    <lineage>
        <taxon>Bacteria</taxon>
        <taxon>Pseudomonadati</taxon>
        <taxon>Pseudomonadota</taxon>
        <taxon>Gammaproteobacteria</taxon>
        <taxon>Alteromonadales</taxon>
        <taxon>Pseudoalteromonadaceae</taxon>
        <taxon>Pseudoalteromonas</taxon>
    </lineage>
</organism>
<keyword evidence="7 9" id="KW-1133">Transmembrane helix</keyword>
<comment type="pathway">
    <text evidence="2">Cofactor biosynthesis; adenosylcobalamin biosynthesis.</text>
</comment>
<feature type="transmembrane region" description="Helical" evidence="9">
    <location>
        <begin position="163"/>
        <end position="183"/>
    </location>
</feature>
<dbReference type="Proteomes" id="UP000305874">
    <property type="component" value="Unassembled WGS sequence"/>
</dbReference>
<dbReference type="RefSeq" id="WP_138547667.1">
    <property type="nucleotide sequence ID" value="NZ_PNCG01000004.1"/>
</dbReference>
<evidence type="ECO:0000256" key="5">
    <source>
        <dbReference type="ARBA" id="ARBA00022573"/>
    </source>
</evidence>
<reference evidence="11" key="2">
    <citation type="submission" date="2019-06" db="EMBL/GenBank/DDBJ databases">
        <title>Co-occurence of chitin degradation, pigmentation and bioactivity in marine Pseudoalteromonas.</title>
        <authorList>
            <person name="Sonnenschein E.C."/>
            <person name="Bech P.K."/>
        </authorList>
    </citation>
    <scope>NUCLEOTIDE SEQUENCE [LARGE SCALE GENOMIC DNA]</scope>
    <source>
        <strain evidence="11">S2897</strain>
    </source>
</reference>
<evidence type="ECO:0000256" key="9">
    <source>
        <dbReference type="SAM" id="Phobius"/>
    </source>
</evidence>
<dbReference type="GO" id="GO:0009236">
    <property type="term" value="P:cobalamin biosynthetic process"/>
    <property type="evidence" value="ECO:0007669"/>
    <property type="project" value="UniProtKB-UniPathway"/>
</dbReference>
<evidence type="ECO:0000256" key="8">
    <source>
        <dbReference type="ARBA" id="ARBA00023136"/>
    </source>
</evidence>
<keyword evidence="6 9" id="KW-0812">Transmembrane</keyword>
<evidence type="ECO:0000313" key="10">
    <source>
        <dbReference type="EMBL" id="TMP87827.1"/>
    </source>
</evidence>
<keyword evidence="5" id="KW-0169">Cobalamin biosynthesis</keyword>
<dbReference type="GO" id="GO:0048472">
    <property type="term" value="F:threonine-phosphate decarboxylase activity"/>
    <property type="evidence" value="ECO:0007669"/>
    <property type="project" value="InterPro"/>
</dbReference>
<reference evidence="10 11" key="1">
    <citation type="submission" date="2017-12" db="EMBL/GenBank/DDBJ databases">
        <authorList>
            <person name="Paulsen S."/>
            <person name="Gram L.K."/>
        </authorList>
    </citation>
    <scope>NUCLEOTIDE SEQUENCE [LARGE SCALE GENOMIC DNA]</scope>
    <source>
        <strain evidence="10 11">S2897</strain>
    </source>
</reference>
<feature type="transmembrane region" description="Helical" evidence="9">
    <location>
        <begin position="293"/>
        <end position="312"/>
    </location>
</feature>
<evidence type="ECO:0000256" key="7">
    <source>
        <dbReference type="ARBA" id="ARBA00022989"/>
    </source>
</evidence>
<accession>A0A5S3Z8B9</accession>
<name>A0A5S3Z8B9_9GAMM</name>
<sequence>MLVEALSAQLSLLLLLAAIVCERWLPLSPWYHPFTLARLGFNNLVKRTFNPQDSVGYHLLIAILSLALCVLLPLTLIALFSHLVYYPEALSALLLYLSLDSHTIRSKSTRIALALKQQRKSLARALLATIVVRDCERLNSQGVAKACIESVVLRMLHTYFAPLLLYCLFGGMAALAYSLTWTLHTAMRKHALPSSPYLYASKWLLTLCCVAALVMYLLPLAMMTQQRKLWRYLRIYGRHFYHRVSGFTLSVFSALLQVQLGGPAFYQGHRFERMRIGVDHLPDDKTIKATLKYIDGVNMLWLAVIALSHIAWA</sequence>
<dbReference type="UniPathway" id="UPA00148"/>
<evidence type="ECO:0008006" key="12">
    <source>
        <dbReference type="Google" id="ProtNLM"/>
    </source>
</evidence>
<feature type="transmembrane region" description="Helical" evidence="9">
    <location>
        <begin position="244"/>
        <end position="266"/>
    </location>
</feature>
<evidence type="ECO:0000256" key="4">
    <source>
        <dbReference type="ARBA" id="ARBA00022475"/>
    </source>
</evidence>
<proteinExistence type="inferred from homology"/>
<feature type="transmembrane region" description="Helical" evidence="9">
    <location>
        <begin position="55"/>
        <end position="80"/>
    </location>
</feature>
<dbReference type="GO" id="GO:0005886">
    <property type="term" value="C:plasma membrane"/>
    <property type="evidence" value="ECO:0007669"/>
    <property type="project" value="UniProtKB-SubCell"/>
</dbReference>
<evidence type="ECO:0000256" key="3">
    <source>
        <dbReference type="ARBA" id="ARBA00006263"/>
    </source>
</evidence>
<protein>
    <recommendedName>
        <fullName evidence="12">Cobalamin biosynthesis protein</fullName>
    </recommendedName>
</protein>
<dbReference type="PANTHER" id="PTHR34308:SF1">
    <property type="entry name" value="COBALAMIN BIOSYNTHESIS PROTEIN CBIB"/>
    <property type="match status" value="1"/>
</dbReference>
<evidence type="ECO:0000313" key="11">
    <source>
        <dbReference type="Proteomes" id="UP000305874"/>
    </source>
</evidence>
<keyword evidence="8 9" id="KW-0472">Membrane</keyword>
<comment type="subcellular location">
    <subcellularLocation>
        <location evidence="1">Cell membrane</location>
        <topology evidence="1">Multi-pass membrane protein</topology>
    </subcellularLocation>
</comment>
<gene>
    <name evidence="10" type="ORF">CWC05_05905</name>
</gene>
<evidence type="ECO:0000256" key="2">
    <source>
        <dbReference type="ARBA" id="ARBA00004953"/>
    </source>
</evidence>
<dbReference type="AlphaFoldDB" id="A0A5S3Z8B9"/>
<dbReference type="PANTHER" id="PTHR34308">
    <property type="entry name" value="COBALAMIN BIOSYNTHESIS PROTEIN CBIB"/>
    <property type="match status" value="1"/>
</dbReference>
<keyword evidence="4" id="KW-1003">Cell membrane</keyword>
<evidence type="ECO:0000256" key="1">
    <source>
        <dbReference type="ARBA" id="ARBA00004651"/>
    </source>
</evidence>
<dbReference type="Pfam" id="PF03186">
    <property type="entry name" value="CobD_Cbib"/>
    <property type="match status" value="1"/>
</dbReference>